<protein>
    <submittedName>
        <fullName evidence="1">Uncharacterized protein</fullName>
    </submittedName>
</protein>
<name>A0A0M1P207_9BACL</name>
<dbReference type="EMBL" id="LIUT01000001">
    <property type="protein sequence ID" value="KOR88407.1"/>
    <property type="molecule type" value="Genomic_DNA"/>
</dbReference>
<dbReference type="RefSeq" id="WP_054401428.1">
    <property type="nucleotide sequence ID" value="NZ_LIUT01000001.1"/>
</dbReference>
<organism evidence="1 2">
    <name type="scientific">Paenibacillus solani</name>
    <dbReference type="NCBI Taxonomy" id="1705565"/>
    <lineage>
        <taxon>Bacteria</taxon>
        <taxon>Bacillati</taxon>
        <taxon>Bacillota</taxon>
        <taxon>Bacilli</taxon>
        <taxon>Bacillales</taxon>
        <taxon>Paenibacillaceae</taxon>
        <taxon>Paenibacillus</taxon>
    </lineage>
</organism>
<dbReference type="AlphaFoldDB" id="A0A0M1P207"/>
<proteinExistence type="predicted"/>
<evidence type="ECO:0000313" key="2">
    <source>
        <dbReference type="Proteomes" id="UP000036932"/>
    </source>
</evidence>
<sequence>MSYLMMHTIQSLIYSRQKNSSANAFDMEFHLTSNFQPNSEYDQGYVANEAEMPVSGVVMALKKAQ</sequence>
<comment type="caution">
    <text evidence="1">The sequence shown here is derived from an EMBL/GenBank/DDBJ whole genome shotgun (WGS) entry which is preliminary data.</text>
</comment>
<keyword evidence="2" id="KW-1185">Reference proteome</keyword>
<dbReference type="PATRIC" id="fig|1705565.3.peg.2695"/>
<evidence type="ECO:0000313" key="1">
    <source>
        <dbReference type="EMBL" id="KOR88407.1"/>
    </source>
</evidence>
<accession>A0A0M1P207</accession>
<reference evidence="2" key="1">
    <citation type="submission" date="2015-08" db="EMBL/GenBank/DDBJ databases">
        <title>Genome sequencing project for genomic taxonomy and phylogenomics of Bacillus-like bacteria.</title>
        <authorList>
            <person name="Liu B."/>
            <person name="Wang J."/>
            <person name="Zhu Y."/>
            <person name="Liu G."/>
            <person name="Chen Q."/>
            <person name="Chen Z."/>
            <person name="Lan J."/>
            <person name="Che J."/>
            <person name="Ge C."/>
            <person name="Shi H."/>
            <person name="Pan Z."/>
            <person name="Liu X."/>
        </authorList>
    </citation>
    <scope>NUCLEOTIDE SEQUENCE [LARGE SCALE GENOMIC DNA]</scope>
    <source>
        <strain evidence="2">FJAT-22460</strain>
    </source>
</reference>
<gene>
    <name evidence="1" type="ORF">AM231_04070</name>
</gene>
<dbReference type="Proteomes" id="UP000036932">
    <property type="component" value="Unassembled WGS sequence"/>
</dbReference>